<feature type="transmembrane region" description="Helical" evidence="1">
    <location>
        <begin position="225"/>
        <end position="248"/>
    </location>
</feature>
<keyword evidence="1" id="KW-1133">Transmembrane helix</keyword>
<dbReference type="RefSeq" id="WP_349214339.1">
    <property type="nucleotide sequence ID" value="NZ_JBBMFA010000035.1"/>
</dbReference>
<keyword evidence="3" id="KW-1185">Reference proteome</keyword>
<evidence type="ECO:0000313" key="3">
    <source>
        <dbReference type="Proteomes" id="UP001477672"/>
    </source>
</evidence>
<gene>
    <name evidence="2" type="ORF">WMO24_01370</name>
</gene>
<reference evidence="2 3" key="1">
    <citation type="submission" date="2024-03" db="EMBL/GenBank/DDBJ databases">
        <title>Human intestinal bacterial collection.</title>
        <authorList>
            <person name="Pauvert C."/>
            <person name="Hitch T.C.A."/>
            <person name="Clavel T."/>
        </authorList>
    </citation>
    <scope>NUCLEOTIDE SEQUENCE [LARGE SCALE GENOMIC DNA]</scope>
    <source>
        <strain evidence="2 3">CLA-JM-H11</strain>
    </source>
</reference>
<dbReference type="CDD" id="cd15489">
    <property type="entry name" value="PHD_SF"/>
    <property type="match status" value="1"/>
</dbReference>
<sequence>MIDYQNCHCSSCHKPLHEGDDIVVCPECGAPYHRACYEKEGHCVFSEKHGTGFSFDPPKPKEPEGIHCPACNALNQKDNIFCERCGRPLRGAQPIGTPYGQNSEAEQPYPPMGMPFGSPMSGPAAPTQKEYDGIDAATWSAFIGSSSQYYLAQFSRMDRLNRKTSICWSALIYAPMYFFYRKMWGWGAISLALSILFSVPSYLAVFQSAGLPIGSILSASALEGLALICFVLNFASSVFFALYAFYLYRRHALKKLQALQKVTASPVQMVQSAQHEGGTSVLGVVFLFALVVTLNSLIVSAVGPTQMMNYFYG</sequence>
<organism evidence="2 3">
    <name type="scientific">Ruthenibacterium intestinale</name>
    <dbReference type="NCBI Taxonomy" id="3133163"/>
    <lineage>
        <taxon>Bacteria</taxon>
        <taxon>Bacillati</taxon>
        <taxon>Bacillota</taxon>
        <taxon>Clostridia</taxon>
        <taxon>Eubacteriales</taxon>
        <taxon>Oscillospiraceae</taxon>
        <taxon>Ruthenibacterium</taxon>
    </lineage>
</organism>
<protein>
    <submittedName>
        <fullName evidence="2">RING finger protein</fullName>
    </submittedName>
</protein>
<evidence type="ECO:0000256" key="1">
    <source>
        <dbReference type="SAM" id="Phobius"/>
    </source>
</evidence>
<keyword evidence="1" id="KW-0812">Transmembrane</keyword>
<name>A0ABV1GBB3_9FIRM</name>
<dbReference type="Pfam" id="PF14446">
    <property type="entry name" value="Prok-RING_1"/>
    <property type="match status" value="1"/>
</dbReference>
<dbReference type="EMBL" id="JBBMFA010000035">
    <property type="protein sequence ID" value="MEQ2519094.1"/>
    <property type="molecule type" value="Genomic_DNA"/>
</dbReference>
<accession>A0ABV1GBB3</accession>
<keyword evidence="1" id="KW-0472">Membrane</keyword>
<feature type="transmembrane region" description="Helical" evidence="1">
    <location>
        <begin position="281"/>
        <end position="303"/>
    </location>
</feature>
<feature type="transmembrane region" description="Helical" evidence="1">
    <location>
        <begin position="183"/>
        <end position="205"/>
    </location>
</feature>
<comment type="caution">
    <text evidence="2">The sequence shown here is derived from an EMBL/GenBank/DDBJ whole genome shotgun (WGS) entry which is preliminary data.</text>
</comment>
<dbReference type="Proteomes" id="UP001477672">
    <property type="component" value="Unassembled WGS sequence"/>
</dbReference>
<proteinExistence type="predicted"/>
<evidence type="ECO:0000313" key="2">
    <source>
        <dbReference type="EMBL" id="MEQ2519094.1"/>
    </source>
</evidence>
<dbReference type="InterPro" id="IPR039522">
    <property type="entry name" value="RING_finger_1_prok"/>
</dbReference>